<name>A0ABY5FT56_9MICO</name>
<dbReference type="RefSeq" id="WP_255158391.1">
    <property type="nucleotide sequence ID" value="NZ_CP101497.1"/>
</dbReference>
<dbReference type="EMBL" id="CP101497">
    <property type="protein sequence ID" value="UTT61470.1"/>
    <property type="molecule type" value="Genomic_DNA"/>
</dbReference>
<dbReference type="PANTHER" id="PTHR34698:SF2">
    <property type="entry name" value="5-OXOPROLINASE SUBUNIT B"/>
    <property type="match status" value="1"/>
</dbReference>
<evidence type="ECO:0000259" key="4">
    <source>
        <dbReference type="SMART" id="SM00796"/>
    </source>
</evidence>
<evidence type="ECO:0000313" key="5">
    <source>
        <dbReference type="EMBL" id="UTT61470.1"/>
    </source>
</evidence>
<keyword evidence="1" id="KW-0547">Nucleotide-binding</keyword>
<dbReference type="SMART" id="SM00796">
    <property type="entry name" value="AHS1"/>
    <property type="match status" value="1"/>
</dbReference>
<dbReference type="PANTHER" id="PTHR34698">
    <property type="entry name" value="5-OXOPROLINASE SUBUNIT B"/>
    <property type="match status" value="1"/>
</dbReference>
<keyword evidence="3" id="KW-0067">ATP-binding</keyword>
<dbReference type="SUPFAM" id="SSF160467">
    <property type="entry name" value="PH0987 N-terminal domain-like"/>
    <property type="match status" value="1"/>
</dbReference>
<gene>
    <name evidence="5" type="ORF">NNL39_07180</name>
</gene>
<dbReference type="InterPro" id="IPR010016">
    <property type="entry name" value="PxpB"/>
</dbReference>
<sequence length="206" mass="21391">MRLLPCGDRALLAEFASLESARAAHARWSAEAPGGIVELVPAARTVLVRLDPAVLGLGAAEHWLAAHEPDAVAMATVGGLVTLPVVYNGDDLDVVAEAWGCSPAAVVERHAATEWVCAFIGFAPGFPYLVPAGAALPPVPRRATSRPSVPAGAVALAAEYCGIYPRCSPGGWQLIGRTDAVLWDADRVDPALVAPGARVRFTAVRS</sequence>
<protein>
    <submittedName>
        <fullName evidence="5">Allophanate hydrolase subunit 1</fullName>
    </submittedName>
</protein>
<dbReference type="Pfam" id="PF02682">
    <property type="entry name" value="CT_C_D"/>
    <property type="match status" value="1"/>
</dbReference>
<dbReference type="InterPro" id="IPR029000">
    <property type="entry name" value="Cyclophilin-like_dom_sf"/>
</dbReference>
<dbReference type="Gene3D" id="3.30.1360.40">
    <property type="match status" value="1"/>
</dbReference>
<evidence type="ECO:0000256" key="2">
    <source>
        <dbReference type="ARBA" id="ARBA00022801"/>
    </source>
</evidence>
<organism evidence="5 6">
    <name type="scientific">Microcella humidisoli</name>
    <dbReference type="NCBI Taxonomy" id="2963406"/>
    <lineage>
        <taxon>Bacteria</taxon>
        <taxon>Bacillati</taxon>
        <taxon>Actinomycetota</taxon>
        <taxon>Actinomycetes</taxon>
        <taxon>Micrococcales</taxon>
        <taxon>Microbacteriaceae</taxon>
        <taxon>Microcella</taxon>
    </lineage>
</organism>
<dbReference type="InterPro" id="IPR003833">
    <property type="entry name" value="CT_C_D"/>
</dbReference>
<keyword evidence="2 5" id="KW-0378">Hydrolase</keyword>
<evidence type="ECO:0000256" key="3">
    <source>
        <dbReference type="ARBA" id="ARBA00022840"/>
    </source>
</evidence>
<reference evidence="5" key="1">
    <citation type="submission" date="2022-07" db="EMBL/GenBank/DDBJ databases">
        <title>Taxonomic analysis of Microcella humidisoli nov. sp., isolated from riverside soil.</title>
        <authorList>
            <person name="Molina K.M."/>
            <person name="Kim S.B."/>
        </authorList>
    </citation>
    <scope>NUCLEOTIDE SEQUENCE</scope>
    <source>
        <strain evidence="5">MMS21-STM10</strain>
    </source>
</reference>
<dbReference type="GO" id="GO:0016787">
    <property type="term" value="F:hydrolase activity"/>
    <property type="evidence" value="ECO:0007669"/>
    <property type="project" value="UniProtKB-KW"/>
</dbReference>
<dbReference type="Gene3D" id="2.40.100.10">
    <property type="entry name" value="Cyclophilin-like"/>
    <property type="match status" value="1"/>
</dbReference>
<accession>A0ABY5FT56</accession>
<evidence type="ECO:0000256" key="1">
    <source>
        <dbReference type="ARBA" id="ARBA00022741"/>
    </source>
</evidence>
<feature type="domain" description="Carboxyltransferase" evidence="4">
    <location>
        <begin position="1"/>
        <end position="193"/>
    </location>
</feature>
<keyword evidence="6" id="KW-1185">Reference proteome</keyword>
<evidence type="ECO:0000313" key="6">
    <source>
        <dbReference type="Proteomes" id="UP001060039"/>
    </source>
</evidence>
<proteinExistence type="predicted"/>
<dbReference type="SUPFAM" id="SSF50891">
    <property type="entry name" value="Cyclophilin-like"/>
    <property type="match status" value="1"/>
</dbReference>
<dbReference type="Proteomes" id="UP001060039">
    <property type="component" value="Chromosome"/>
</dbReference>